<dbReference type="AlphaFoldDB" id="A0A6I4I6R2"/>
<evidence type="ECO:0000256" key="1">
    <source>
        <dbReference type="SAM" id="MobiDB-lite"/>
    </source>
</evidence>
<gene>
    <name evidence="2" type="ORF">GO816_07200</name>
</gene>
<feature type="region of interest" description="Disordered" evidence="1">
    <location>
        <begin position="26"/>
        <end position="56"/>
    </location>
</feature>
<sequence>MKKIILSIALLASVVVSLSSCMVEQQRRGRGRNYDRYHRHYDRHHGPYDNNGYRRH</sequence>
<organism evidence="2 3">
    <name type="scientific">Mucilaginibacter aquatilis</name>
    <dbReference type="NCBI Taxonomy" id="1517760"/>
    <lineage>
        <taxon>Bacteria</taxon>
        <taxon>Pseudomonadati</taxon>
        <taxon>Bacteroidota</taxon>
        <taxon>Sphingobacteriia</taxon>
        <taxon>Sphingobacteriales</taxon>
        <taxon>Sphingobacteriaceae</taxon>
        <taxon>Mucilaginibacter</taxon>
    </lineage>
</organism>
<evidence type="ECO:0000313" key="2">
    <source>
        <dbReference type="EMBL" id="MVN90905.1"/>
    </source>
</evidence>
<evidence type="ECO:0008006" key="4">
    <source>
        <dbReference type="Google" id="ProtNLM"/>
    </source>
</evidence>
<evidence type="ECO:0000313" key="3">
    <source>
        <dbReference type="Proteomes" id="UP000434850"/>
    </source>
</evidence>
<dbReference type="EMBL" id="WQLA01000002">
    <property type="protein sequence ID" value="MVN90905.1"/>
    <property type="molecule type" value="Genomic_DNA"/>
</dbReference>
<proteinExistence type="predicted"/>
<reference evidence="2 3" key="1">
    <citation type="submission" date="2019-12" db="EMBL/GenBank/DDBJ databases">
        <title>Mucilaginibacter sp. HME9299 genome sequencing and assembly.</title>
        <authorList>
            <person name="Kang H."/>
            <person name="Kim H."/>
            <person name="Joh K."/>
        </authorList>
    </citation>
    <scope>NUCLEOTIDE SEQUENCE [LARGE SCALE GENOMIC DNA]</scope>
    <source>
        <strain evidence="2 3">HME9299</strain>
    </source>
</reference>
<comment type="caution">
    <text evidence="2">The sequence shown here is derived from an EMBL/GenBank/DDBJ whole genome shotgun (WGS) entry which is preliminary data.</text>
</comment>
<dbReference type="PROSITE" id="PS51257">
    <property type="entry name" value="PROKAR_LIPOPROTEIN"/>
    <property type="match status" value="1"/>
</dbReference>
<dbReference type="Proteomes" id="UP000434850">
    <property type="component" value="Unassembled WGS sequence"/>
</dbReference>
<name>A0A6I4I6R2_9SPHI</name>
<dbReference type="RefSeq" id="WP_157540670.1">
    <property type="nucleotide sequence ID" value="NZ_WQLA01000002.1"/>
</dbReference>
<keyword evidence="3" id="KW-1185">Reference proteome</keyword>
<protein>
    <recommendedName>
        <fullName evidence="4">Lipoprotein</fullName>
    </recommendedName>
</protein>
<accession>A0A6I4I6R2</accession>